<protein>
    <recommendedName>
        <fullName evidence="4">TPX2 C-terminal domain-containing protein</fullName>
    </recommendedName>
</protein>
<dbReference type="PANTHER" id="PTHR47286">
    <property type="entry name" value="F3I6.9 PROTEIN"/>
    <property type="match status" value="1"/>
</dbReference>
<evidence type="ECO:0008006" key="4">
    <source>
        <dbReference type="Google" id="ProtNLM"/>
    </source>
</evidence>
<evidence type="ECO:0000313" key="2">
    <source>
        <dbReference type="EMBL" id="KAK4785005.1"/>
    </source>
</evidence>
<keyword evidence="3" id="KW-1185">Reference proteome</keyword>
<organism evidence="2 3">
    <name type="scientific">Trapa natans</name>
    <name type="common">Water chestnut</name>
    <dbReference type="NCBI Taxonomy" id="22666"/>
    <lineage>
        <taxon>Eukaryota</taxon>
        <taxon>Viridiplantae</taxon>
        <taxon>Streptophyta</taxon>
        <taxon>Embryophyta</taxon>
        <taxon>Tracheophyta</taxon>
        <taxon>Spermatophyta</taxon>
        <taxon>Magnoliopsida</taxon>
        <taxon>eudicotyledons</taxon>
        <taxon>Gunneridae</taxon>
        <taxon>Pentapetalae</taxon>
        <taxon>rosids</taxon>
        <taxon>malvids</taxon>
        <taxon>Myrtales</taxon>
        <taxon>Lythraceae</taxon>
        <taxon>Trapa</taxon>
    </lineage>
</organism>
<sequence length="560" mass="62330">MEATATVLTVNIIWRHASKLPTNPRDPLMAQRLDSQLALRMWPVDGVLNAPPSMAVHISLVRVSNLRCKIWHAFEMSETAAPNVALEVSISFGRFQNDSLSWEKWSSFSSNKYLEEVEKCATPGSVAEKKAYFEAHYEKIAARKAELMEQEKQMEMGLSRSYVSVGQRDLARSDAEADHVMGAYAPGMEQMKYKGRLEQEMEPNEDDLITIECDSFAAEPERVQGPEKSVGRPNLDKLHQESSVKEVRKQEVIPTITVTTINESQSQLQEDLSKCQENSDEKLGNTTIFKQETTELNPQKRAQKIFKGRKERSTIEIKKKPTSPLPKLPHVATPKVSKLIFVSSVPSASRSSTRARPAQTSVSKNLNPPPSTDNLKKVAGKSLHLTTTTSPMSSQASVPTPSRKSLIMESMGEKDIVKKAFKMFRNNVREVELTSNDKSPMPKQVSSSGSELRASHSNVTHKENGGVRSGAAEQRGPRASAPSLVGMTKEKSRVAPQRGKKFWEKPNATEQEKMNRQLKLEEEDKVAENKTLRQARNMKAPSRPASEGRSKVNNAPGKGL</sequence>
<feature type="region of interest" description="Disordered" evidence="1">
    <location>
        <begin position="431"/>
        <end position="560"/>
    </location>
</feature>
<feature type="compositionally biased region" description="Basic and acidic residues" evidence="1">
    <location>
        <begin position="510"/>
        <end position="531"/>
    </location>
</feature>
<dbReference type="AlphaFoldDB" id="A0AAN7LPD3"/>
<dbReference type="PANTHER" id="PTHR47286:SF2">
    <property type="entry name" value="F3I6.9 PROTEIN"/>
    <property type="match status" value="1"/>
</dbReference>
<dbReference type="Proteomes" id="UP001346149">
    <property type="component" value="Unassembled WGS sequence"/>
</dbReference>
<feature type="compositionally biased region" description="Low complexity" evidence="1">
    <location>
        <begin position="345"/>
        <end position="361"/>
    </location>
</feature>
<comment type="caution">
    <text evidence="2">The sequence shown here is derived from an EMBL/GenBank/DDBJ whole genome shotgun (WGS) entry which is preliminary data.</text>
</comment>
<proteinExistence type="predicted"/>
<name>A0AAN7LPD3_TRANT</name>
<evidence type="ECO:0000256" key="1">
    <source>
        <dbReference type="SAM" id="MobiDB-lite"/>
    </source>
</evidence>
<accession>A0AAN7LPD3</accession>
<feature type="compositionally biased region" description="Polar residues" evidence="1">
    <location>
        <begin position="384"/>
        <end position="403"/>
    </location>
</feature>
<gene>
    <name evidence="2" type="ORF">SAY86_001694</name>
</gene>
<feature type="compositionally biased region" description="Polar residues" evidence="1">
    <location>
        <begin position="433"/>
        <end position="458"/>
    </location>
</feature>
<reference evidence="2 3" key="1">
    <citation type="journal article" date="2023" name="Hortic Res">
        <title>Pangenome of water caltrop reveals structural variations and asymmetric subgenome divergence after allopolyploidization.</title>
        <authorList>
            <person name="Zhang X."/>
            <person name="Chen Y."/>
            <person name="Wang L."/>
            <person name="Yuan Y."/>
            <person name="Fang M."/>
            <person name="Shi L."/>
            <person name="Lu R."/>
            <person name="Comes H.P."/>
            <person name="Ma Y."/>
            <person name="Chen Y."/>
            <person name="Huang G."/>
            <person name="Zhou Y."/>
            <person name="Zheng Z."/>
            <person name="Qiu Y."/>
        </authorList>
    </citation>
    <scope>NUCLEOTIDE SEQUENCE [LARGE SCALE GENOMIC DNA]</scope>
    <source>
        <strain evidence="2">F231</strain>
    </source>
</reference>
<dbReference type="EMBL" id="JAXQNO010000013">
    <property type="protein sequence ID" value="KAK4785005.1"/>
    <property type="molecule type" value="Genomic_DNA"/>
</dbReference>
<feature type="region of interest" description="Disordered" evidence="1">
    <location>
        <begin position="345"/>
        <end position="407"/>
    </location>
</feature>
<evidence type="ECO:0000313" key="3">
    <source>
        <dbReference type="Proteomes" id="UP001346149"/>
    </source>
</evidence>